<sequence length="170" mass="17199">MRGLMLASLCLVAACSGGEEKKAEDTAAAPAAPGAGQWETTFETTAFRSTDGKTPAVKAAVGDKVTGAACVAAGEESKPAPALLVGEGYDCTYSTSYIKEGRVNAQLSCKREGVSGDIQMSVSGTSTADSFEGTVDTNSYLPGDGDFSMSRKVVAKRTGPACQAAPAKAA</sequence>
<organism evidence="1 2">
    <name type="scientific">Sphingomonas parva</name>
    <dbReference type="NCBI Taxonomy" id="2555898"/>
    <lineage>
        <taxon>Bacteria</taxon>
        <taxon>Pseudomonadati</taxon>
        <taxon>Pseudomonadota</taxon>
        <taxon>Alphaproteobacteria</taxon>
        <taxon>Sphingomonadales</taxon>
        <taxon>Sphingomonadaceae</taxon>
        <taxon>Sphingomonas</taxon>
    </lineage>
</organism>
<comment type="caution">
    <text evidence="1">The sequence shown here is derived from an EMBL/GenBank/DDBJ whole genome shotgun (WGS) entry which is preliminary data.</text>
</comment>
<evidence type="ECO:0000313" key="2">
    <source>
        <dbReference type="Proteomes" id="UP000298213"/>
    </source>
</evidence>
<protein>
    <submittedName>
        <fullName evidence="1">DUF3617 family protein</fullName>
    </submittedName>
</protein>
<dbReference type="InterPro" id="IPR022061">
    <property type="entry name" value="DUF3617"/>
</dbReference>
<dbReference type="Proteomes" id="UP000298213">
    <property type="component" value="Unassembled WGS sequence"/>
</dbReference>
<dbReference type="AlphaFoldDB" id="A0A4Y8ZN67"/>
<dbReference type="PROSITE" id="PS51257">
    <property type="entry name" value="PROKAR_LIPOPROTEIN"/>
    <property type="match status" value="1"/>
</dbReference>
<evidence type="ECO:0000313" key="1">
    <source>
        <dbReference type="EMBL" id="TFI57448.1"/>
    </source>
</evidence>
<dbReference type="RefSeq" id="WP_135088090.1">
    <property type="nucleotide sequence ID" value="NZ_SPDV01000030.1"/>
</dbReference>
<dbReference type="OrthoDB" id="7570139at2"/>
<reference evidence="1 2" key="1">
    <citation type="submission" date="2019-03" db="EMBL/GenBank/DDBJ databases">
        <title>Genome sequence of Sphingomonas sp. 17J27-24.</title>
        <authorList>
            <person name="Kim M."/>
            <person name="Maeng S."/>
            <person name="Sathiyaraj S."/>
        </authorList>
    </citation>
    <scope>NUCLEOTIDE SEQUENCE [LARGE SCALE GENOMIC DNA]</scope>
    <source>
        <strain evidence="1 2">17J27-24</strain>
    </source>
</reference>
<keyword evidence="2" id="KW-1185">Reference proteome</keyword>
<accession>A0A4Y8ZN67</accession>
<name>A0A4Y8ZN67_9SPHN</name>
<dbReference type="EMBL" id="SPDV01000030">
    <property type="protein sequence ID" value="TFI57448.1"/>
    <property type="molecule type" value="Genomic_DNA"/>
</dbReference>
<gene>
    <name evidence="1" type="ORF">E2493_14635</name>
</gene>
<proteinExistence type="predicted"/>
<dbReference type="Pfam" id="PF12276">
    <property type="entry name" value="DUF3617"/>
    <property type="match status" value="1"/>
</dbReference>